<evidence type="ECO:0000259" key="1">
    <source>
        <dbReference type="PROSITE" id="PS51186"/>
    </source>
</evidence>
<dbReference type="PROSITE" id="PS51186">
    <property type="entry name" value="GNAT"/>
    <property type="match status" value="1"/>
</dbReference>
<dbReference type="SUPFAM" id="SSF55729">
    <property type="entry name" value="Acyl-CoA N-acyltransferases (Nat)"/>
    <property type="match status" value="1"/>
</dbReference>
<accession>A0A8J2Z094</accession>
<sequence>MIHYRTLGQADAGEIERHLLRLNADDRYSRFHGRAGDDHVRRYVVQLPWSTHSAIGAFEHGHLVGIGEIAYDKPFVPEVAEIAVSVDRVLRGRGVGRELIERAVRAAGWRGASRCTLHFLHTNASIPRIVRRLAGTVDFAEGEAVITAERPSLRLWLDKLGEAQASVAGVLAPLWTKAA</sequence>
<reference evidence="2" key="2">
    <citation type="submission" date="2020-09" db="EMBL/GenBank/DDBJ databases">
        <authorList>
            <person name="Sun Q."/>
            <person name="Zhou Y."/>
        </authorList>
    </citation>
    <scope>NUCLEOTIDE SEQUENCE</scope>
    <source>
        <strain evidence="2">CGMCC 1.15725</strain>
    </source>
</reference>
<dbReference type="Pfam" id="PF00583">
    <property type="entry name" value="Acetyltransf_1"/>
    <property type="match status" value="1"/>
</dbReference>
<dbReference type="InterPro" id="IPR016181">
    <property type="entry name" value="Acyl_CoA_acyltransferase"/>
</dbReference>
<dbReference type="Gene3D" id="3.40.630.30">
    <property type="match status" value="1"/>
</dbReference>
<reference evidence="2" key="1">
    <citation type="journal article" date="2014" name="Int. J. Syst. Evol. Microbiol.">
        <title>Complete genome sequence of Corynebacterium casei LMG S-19264T (=DSM 44701T), isolated from a smear-ripened cheese.</title>
        <authorList>
            <consortium name="US DOE Joint Genome Institute (JGI-PGF)"/>
            <person name="Walter F."/>
            <person name="Albersmeier A."/>
            <person name="Kalinowski J."/>
            <person name="Ruckert C."/>
        </authorList>
    </citation>
    <scope>NUCLEOTIDE SEQUENCE</scope>
    <source>
        <strain evidence="2">CGMCC 1.15725</strain>
    </source>
</reference>
<dbReference type="GO" id="GO:0016747">
    <property type="term" value="F:acyltransferase activity, transferring groups other than amino-acyl groups"/>
    <property type="evidence" value="ECO:0007669"/>
    <property type="project" value="InterPro"/>
</dbReference>
<dbReference type="InterPro" id="IPR000182">
    <property type="entry name" value="GNAT_dom"/>
</dbReference>
<comment type="caution">
    <text evidence="2">The sequence shown here is derived from an EMBL/GenBank/DDBJ whole genome shotgun (WGS) entry which is preliminary data.</text>
</comment>
<dbReference type="RefSeq" id="WP_189051954.1">
    <property type="nucleotide sequence ID" value="NZ_BMJQ01000023.1"/>
</dbReference>
<feature type="domain" description="N-acetyltransferase" evidence="1">
    <location>
        <begin position="2"/>
        <end position="162"/>
    </location>
</feature>
<dbReference type="EMBL" id="BMJQ01000023">
    <property type="protein sequence ID" value="GGF46176.1"/>
    <property type="molecule type" value="Genomic_DNA"/>
</dbReference>
<protein>
    <recommendedName>
        <fullName evidence="1">N-acetyltransferase domain-containing protein</fullName>
    </recommendedName>
</protein>
<dbReference type="AlphaFoldDB" id="A0A8J2Z094"/>
<proteinExistence type="predicted"/>
<evidence type="ECO:0000313" key="2">
    <source>
        <dbReference type="EMBL" id="GGF46176.1"/>
    </source>
</evidence>
<name>A0A8J2Z094_9PROT</name>
<gene>
    <name evidence="2" type="ORF">GCM10011611_60780</name>
</gene>
<dbReference type="CDD" id="cd04301">
    <property type="entry name" value="NAT_SF"/>
    <property type="match status" value="1"/>
</dbReference>
<dbReference type="Proteomes" id="UP000646365">
    <property type="component" value="Unassembled WGS sequence"/>
</dbReference>
<keyword evidence="3" id="KW-1185">Reference proteome</keyword>
<evidence type="ECO:0000313" key="3">
    <source>
        <dbReference type="Proteomes" id="UP000646365"/>
    </source>
</evidence>
<organism evidence="2 3">
    <name type="scientific">Aliidongia dinghuensis</name>
    <dbReference type="NCBI Taxonomy" id="1867774"/>
    <lineage>
        <taxon>Bacteria</taxon>
        <taxon>Pseudomonadati</taxon>
        <taxon>Pseudomonadota</taxon>
        <taxon>Alphaproteobacteria</taxon>
        <taxon>Rhodospirillales</taxon>
        <taxon>Dongiaceae</taxon>
        <taxon>Aliidongia</taxon>
    </lineage>
</organism>